<feature type="domain" description="DM13" evidence="10">
    <location>
        <begin position="205"/>
        <end position="309"/>
    </location>
</feature>
<feature type="domain" description="DOMON" evidence="9">
    <location>
        <begin position="345"/>
        <end position="394"/>
    </location>
</feature>
<evidence type="ECO:0000313" key="11">
    <source>
        <dbReference type="EMBL" id="KAF4385694.1"/>
    </source>
</evidence>
<keyword evidence="4" id="KW-0249">Electron transport</keyword>
<dbReference type="Gene3D" id="3.30.40.10">
    <property type="entry name" value="Zinc/RING finger domain, C3HC4 (zinc finger)"/>
    <property type="match status" value="1"/>
</dbReference>
<keyword evidence="6" id="KW-1133">Transmembrane helix</keyword>
<dbReference type="Proteomes" id="UP000525078">
    <property type="component" value="Unassembled WGS sequence"/>
</dbReference>
<dbReference type="PROSITE" id="PS50013">
    <property type="entry name" value="CHROMO_2"/>
    <property type="match status" value="1"/>
</dbReference>
<dbReference type="InterPro" id="IPR019787">
    <property type="entry name" value="Znf_PHD-finger"/>
</dbReference>
<keyword evidence="6" id="KW-0472">Membrane</keyword>
<dbReference type="PROSITE" id="PS50016">
    <property type="entry name" value="ZF_PHD_2"/>
    <property type="match status" value="1"/>
</dbReference>
<dbReference type="SMART" id="SM00249">
    <property type="entry name" value="PHD"/>
    <property type="match status" value="1"/>
</dbReference>
<dbReference type="SMART" id="SM00298">
    <property type="entry name" value="CHROMO"/>
    <property type="match status" value="1"/>
</dbReference>
<dbReference type="PANTHER" id="PTHR47281">
    <property type="entry name" value="OS09G0557700 PROTEIN"/>
    <property type="match status" value="1"/>
</dbReference>
<organism evidence="11 12">
    <name type="scientific">Cannabis sativa</name>
    <name type="common">Hemp</name>
    <name type="synonym">Marijuana</name>
    <dbReference type="NCBI Taxonomy" id="3483"/>
    <lineage>
        <taxon>Eukaryota</taxon>
        <taxon>Viridiplantae</taxon>
        <taxon>Streptophyta</taxon>
        <taxon>Embryophyta</taxon>
        <taxon>Tracheophyta</taxon>
        <taxon>Spermatophyta</taxon>
        <taxon>Magnoliopsida</taxon>
        <taxon>eudicotyledons</taxon>
        <taxon>Gunneridae</taxon>
        <taxon>Pentapetalae</taxon>
        <taxon>rosids</taxon>
        <taxon>fabids</taxon>
        <taxon>Rosales</taxon>
        <taxon>Cannabaceae</taxon>
        <taxon>Cannabis</taxon>
    </lineage>
</organism>
<feature type="domain" description="Chromo" evidence="7">
    <location>
        <begin position="100"/>
        <end position="150"/>
    </location>
</feature>
<evidence type="ECO:0000259" key="7">
    <source>
        <dbReference type="PROSITE" id="PS50013"/>
    </source>
</evidence>
<dbReference type="InterPro" id="IPR000953">
    <property type="entry name" value="Chromo/chromo_shadow_dom"/>
</dbReference>
<reference evidence="11 12" key="1">
    <citation type="journal article" date="2020" name="bioRxiv">
        <title>Sequence and annotation of 42 cannabis genomes reveals extensive copy number variation in cannabinoid synthesis and pathogen resistance genes.</title>
        <authorList>
            <person name="Mckernan K.J."/>
            <person name="Helbert Y."/>
            <person name="Kane L.T."/>
            <person name="Ebling H."/>
            <person name="Zhang L."/>
            <person name="Liu B."/>
            <person name="Eaton Z."/>
            <person name="Mclaughlin S."/>
            <person name="Kingan S."/>
            <person name="Baybayan P."/>
            <person name="Concepcion G."/>
            <person name="Jordan M."/>
            <person name="Riva A."/>
            <person name="Barbazuk W."/>
            <person name="Harkins T."/>
        </authorList>
    </citation>
    <scope>NUCLEOTIDE SEQUENCE [LARGE SCALE GENOMIC DNA]</scope>
    <source>
        <strain evidence="12">cv. Jamaican Lion 4</strain>
        <tissue evidence="11">Leaf</tissue>
    </source>
</reference>
<keyword evidence="6" id="KW-0812">Transmembrane</keyword>
<dbReference type="InterPro" id="IPR019545">
    <property type="entry name" value="DM13_domain"/>
</dbReference>
<dbReference type="InterPro" id="IPR016197">
    <property type="entry name" value="Chromo-like_dom_sf"/>
</dbReference>
<dbReference type="PROSITE" id="PS51549">
    <property type="entry name" value="DM13"/>
    <property type="match status" value="1"/>
</dbReference>
<evidence type="ECO:0000313" key="12">
    <source>
        <dbReference type="Proteomes" id="UP000525078"/>
    </source>
</evidence>
<evidence type="ECO:0000256" key="6">
    <source>
        <dbReference type="SAM" id="Phobius"/>
    </source>
</evidence>
<keyword evidence="3" id="KW-0862">Zinc</keyword>
<accession>A0A7J6GRY1</accession>
<dbReference type="PROSITE" id="PS01359">
    <property type="entry name" value="ZF_PHD_1"/>
    <property type="match status" value="1"/>
</dbReference>
<keyword evidence="2 5" id="KW-0863">Zinc-finger</keyword>
<feature type="transmembrane region" description="Helical" evidence="6">
    <location>
        <begin position="175"/>
        <end position="196"/>
    </location>
</feature>
<comment type="caution">
    <text evidence="11">The sequence shown here is derived from an EMBL/GenBank/DDBJ whole genome shotgun (WGS) entry which is preliminary data.</text>
</comment>
<dbReference type="SUPFAM" id="SSF54160">
    <property type="entry name" value="Chromo domain-like"/>
    <property type="match status" value="1"/>
</dbReference>
<dbReference type="InterPro" id="IPR001965">
    <property type="entry name" value="Znf_PHD"/>
</dbReference>
<proteinExistence type="predicted"/>
<evidence type="ECO:0000259" key="10">
    <source>
        <dbReference type="PROSITE" id="PS51549"/>
    </source>
</evidence>
<dbReference type="InterPro" id="IPR013083">
    <property type="entry name" value="Znf_RING/FYVE/PHD"/>
</dbReference>
<dbReference type="InterPro" id="IPR045879">
    <property type="entry name" value="B561A"/>
</dbReference>
<dbReference type="CDD" id="cd18660">
    <property type="entry name" value="CD1_tandem"/>
    <property type="match status" value="1"/>
</dbReference>
<dbReference type="Pfam" id="PF00628">
    <property type="entry name" value="PHD"/>
    <property type="match status" value="1"/>
</dbReference>
<evidence type="ECO:0000256" key="2">
    <source>
        <dbReference type="ARBA" id="ARBA00022771"/>
    </source>
</evidence>
<evidence type="ECO:0000256" key="3">
    <source>
        <dbReference type="ARBA" id="ARBA00022833"/>
    </source>
</evidence>
<dbReference type="InterPro" id="IPR023780">
    <property type="entry name" value="Chromo_domain"/>
</dbReference>
<dbReference type="AlphaFoldDB" id="A0A7J6GRY1"/>
<dbReference type="InterPro" id="IPR019786">
    <property type="entry name" value="Zinc_finger_PHD-type_CS"/>
</dbReference>
<dbReference type="Pfam" id="PF10517">
    <property type="entry name" value="DM13"/>
    <property type="match status" value="1"/>
</dbReference>
<dbReference type="InterPro" id="IPR005018">
    <property type="entry name" value="DOMON_domain"/>
</dbReference>
<protein>
    <submittedName>
        <fullName evidence="11">Uncharacterized protein</fullName>
    </submittedName>
</protein>
<dbReference type="Pfam" id="PF00385">
    <property type="entry name" value="Chromo"/>
    <property type="match status" value="1"/>
</dbReference>
<gene>
    <name evidence="11" type="ORF">F8388_010250</name>
</gene>
<dbReference type="Gene3D" id="2.40.50.40">
    <property type="match status" value="1"/>
</dbReference>
<name>A0A7J6GRY1_CANSA</name>
<dbReference type="GO" id="GO:0008270">
    <property type="term" value="F:zinc ion binding"/>
    <property type="evidence" value="ECO:0007669"/>
    <property type="project" value="UniProtKB-KW"/>
</dbReference>
<keyword evidence="4" id="KW-0813">Transport</keyword>
<keyword evidence="1" id="KW-0479">Metal-binding</keyword>
<dbReference type="PROSITE" id="PS50836">
    <property type="entry name" value="DOMON"/>
    <property type="match status" value="1"/>
</dbReference>
<evidence type="ECO:0000256" key="4">
    <source>
        <dbReference type="ARBA" id="ARBA00022982"/>
    </source>
</evidence>
<dbReference type="SMART" id="SM00686">
    <property type="entry name" value="DM13"/>
    <property type="match status" value="1"/>
</dbReference>
<evidence type="ECO:0000259" key="9">
    <source>
        <dbReference type="PROSITE" id="PS50836"/>
    </source>
</evidence>
<dbReference type="EMBL" id="JAATIP010000044">
    <property type="protein sequence ID" value="KAF4385694.1"/>
    <property type="molecule type" value="Genomic_DNA"/>
</dbReference>
<dbReference type="PANTHER" id="PTHR47281:SF1">
    <property type="entry name" value="OS09G0557700 PROTEIN"/>
    <property type="match status" value="1"/>
</dbReference>
<feature type="domain" description="PHD-type" evidence="8">
    <location>
        <begin position="51"/>
        <end position="98"/>
    </location>
</feature>
<evidence type="ECO:0000259" key="8">
    <source>
        <dbReference type="PROSITE" id="PS50016"/>
    </source>
</evidence>
<sequence>MSSLIERFRVRSDRKPIYNLDDSDEDFYVVPGKSGTVGEKFEKVARSDQIEDSCQACGENGSLLCCETCNYAYHSKCLISPLKTSTSGNWRCPECVSPLSDIDKILDCETRPTVADDSDASTLGSKQIFVKQYLVKWKGLSYLHCTWVPEKEFLKAFKTHPCLRTKGFYRHARQLALFGFLVEFILLILCGVVSGLSCPNTSSIVGFESEFNMVQHQLRGSLKIMDDCSFRVSNFDMISGTEVYWWGANGSDFENLTSGFVVSDQKLNDTYKNSSFVVHLGKNVTWDGIQVLAVWDRPTASNFGHVLLKNVSSNESQSSGSSSGTGLGRGHVEPTMFENCKVLSDNYRVRWTLNADDNLIDIGLEAATGMLNYMAFGWANPKSSSNLMLEADVA</sequence>
<evidence type="ECO:0000256" key="1">
    <source>
        <dbReference type="ARBA" id="ARBA00022723"/>
    </source>
</evidence>
<evidence type="ECO:0000256" key="5">
    <source>
        <dbReference type="PROSITE-ProRule" id="PRU00146"/>
    </source>
</evidence>